<organism evidence="2 3">
    <name type="scientific">Candidatus Brevifilum fermentans</name>
    <dbReference type="NCBI Taxonomy" id="1986204"/>
    <lineage>
        <taxon>Bacteria</taxon>
        <taxon>Bacillati</taxon>
        <taxon>Chloroflexota</taxon>
        <taxon>Anaerolineae</taxon>
        <taxon>Anaerolineales</taxon>
        <taxon>Anaerolineaceae</taxon>
        <taxon>Candidatus Brevifilum</taxon>
    </lineage>
</organism>
<dbReference type="RefSeq" id="WP_162287676.1">
    <property type="nucleotide sequence ID" value="NZ_LT859958.1"/>
</dbReference>
<accession>A0A1Y6K8C2</accession>
<evidence type="ECO:0000313" key="2">
    <source>
        <dbReference type="EMBL" id="SMX54839.1"/>
    </source>
</evidence>
<feature type="domain" description="Polymerase/histidinol phosphatase N-terminal" evidence="1">
    <location>
        <begin position="12"/>
        <end position="75"/>
    </location>
</feature>
<evidence type="ECO:0000259" key="1">
    <source>
        <dbReference type="SMART" id="SM00481"/>
    </source>
</evidence>
<keyword evidence="3" id="KW-1185">Reference proteome</keyword>
<reference evidence="3" key="1">
    <citation type="submission" date="2017-05" db="EMBL/GenBank/DDBJ databases">
        <authorList>
            <person name="Kirkegaard R."/>
            <person name="Mcilroy J S."/>
        </authorList>
    </citation>
    <scope>NUCLEOTIDE SEQUENCE [LARGE SCALE GENOMIC DNA]</scope>
</reference>
<dbReference type="CDD" id="cd07432">
    <property type="entry name" value="PHP_HisPPase"/>
    <property type="match status" value="1"/>
</dbReference>
<dbReference type="GO" id="GO:0035312">
    <property type="term" value="F:5'-3' DNA exonuclease activity"/>
    <property type="evidence" value="ECO:0007669"/>
    <property type="project" value="TreeGrafter"/>
</dbReference>
<dbReference type="Gene3D" id="3.20.20.140">
    <property type="entry name" value="Metal-dependent hydrolases"/>
    <property type="match status" value="1"/>
</dbReference>
<dbReference type="EMBL" id="LT859958">
    <property type="protein sequence ID" value="SMX54839.1"/>
    <property type="molecule type" value="Genomic_DNA"/>
</dbReference>
<proteinExistence type="predicted"/>
<dbReference type="PANTHER" id="PTHR42924:SF3">
    <property type="entry name" value="POLYMERASE_HISTIDINOL PHOSPHATASE N-TERMINAL DOMAIN-CONTAINING PROTEIN"/>
    <property type="match status" value="1"/>
</dbReference>
<dbReference type="SUPFAM" id="SSF89550">
    <property type="entry name" value="PHP domain-like"/>
    <property type="match status" value="1"/>
</dbReference>
<sequence>MNTEDTHLWLRVELHVHTAASTDSLVSLQKLINHCQRIGIDRVAITDHNSIDGALEAHALAPERVIVGEEIETTQGELLGYFMTEHVPPGLEPMEAIHRLRAQGAVISVAHPFDRVRSAQWTAEGLLSIALHVDAIEVFNARCLGNHPNQQAANFARAQALLTTVGSDAHSLVEIGQASLCMPPFDDAGGFISALQYAVPRTRLSPAYVHLFSTYAKLVKRLRKVKIAHH</sequence>
<gene>
    <name evidence="2" type="ORF">CFX1CAM_1774</name>
</gene>
<dbReference type="InterPro" id="IPR052018">
    <property type="entry name" value="PHP_domain"/>
</dbReference>
<name>A0A1Y6K8C2_9CHLR</name>
<dbReference type="KEGG" id="abat:CFX1CAM_1774"/>
<dbReference type="Proteomes" id="UP000195514">
    <property type="component" value="Chromosome I"/>
</dbReference>
<dbReference type="AlphaFoldDB" id="A0A1Y6K8C2"/>
<dbReference type="SMART" id="SM00481">
    <property type="entry name" value="POLIIIAc"/>
    <property type="match status" value="1"/>
</dbReference>
<dbReference type="PANTHER" id="PTHR42924">
    <property type="entry name" value="EXONUCLEASE"/>
    <property type="match status" value="1"/>
</dbReference>
<dbReference type="Pfam" id="PF02811">
    <property type="entry name" value="PHP"/>
    <property type="match status" value="1"/>
</dbReference>
<dbReference type="GO" id="GO:0004534">
    <property type="term" value="F:5'-3' RNA exonuclease activity"/>
    <property type="evidence" value="ECO:0007669"/>
    <property type="project" value="TreeGrafter"/>
</dbReference>
<dbReference type="InterPro" id="IPR016195">
    <property type="entry name" value="Pol/histidinol_Pase-like"/>
</dbReference>
<dbReference type="InterPro" id="IPR004013">
    <property type="entry name" value="PHP_dom"/>
</dbReference>
<evidence type="ECO:0000313" key="3">
    <source>
        <dbReference type="Proteomes" id="UP000195514"/>
    </source>
</evidence>
<protein>
    <submittedName>
        <fullName evidence="2">PHP domain protein</fullName>
    </submittedName>
</protein>
<dbReference type="Pfam" id="PF13263">
    <property type="entry name" value="PHP_C"/>
    <property type="match status" value="1"/>
</dbReference>
<dbReference type="InterPro" id="IPR003141">
    <property type="entry name" value="Pol/His_phosphatase_N"/>
</dbReference>